<dbReference type="PANTHER" id="PTHR10763">
    <property type="entry name" value="CELL DIVISION CONTROL PROTEIN 6-RELATED"/>
    <property type="match status" value="1"/>
</dbReference>
<dbReference type="SMART" id="SM00382">
    <property type="entry name" value="AAA"/>
    <property type="match status" value="1"/>
</dbReference>
<accession>A0A1Y1HW69</accession>
<dbReference type="OrthoDB" id="1926878at2759"/>
<dbReference type="STRING" id="105231.A0A1Y1HW69"/>
<feature type="compositionally biased region" description="Basic and acidic residues" evidence="3">
    <location>
        <begin position="98"/>
        <end position="109"/>
    </location>
</feature>
<feature type="compositionally biased region" description="Low complexity" evidence="3">
    <location>
        <begin position="257"/>
        <end position="268"/>
    </location>
</feature>
<dbReference type="InterPro" id="IPR003593">
    <property type="entry name" value="AAA+_ATPase"/>
</dbReference>
<dbReference type="Proteomes" id="UP000054558">
    <property type="component" value="Unassembled WGS sequence"/>
</dbReference>
<evidence type="ECO:0000259" key="4">
    <source>
        <dbReference type="SMART" id="SM00382"/>
    </source>
</evidence>
<dbReference type="GO" id="GO:0006270">
    <property type="term" value="P:DNA replication initiation"/>
    <property type="evidence" value="ECO:0000318"/>
    <property type="project" value="GO_Central"/>
</dbReference>
<dbReference type="InterPro" id="IPR041664">
    <property type="entry name" value="AAA_16"/>
</dbReference>
<feature type="compositionally biased region" description="Pro residues" evidence="3">
    <location>
        <begin position="679"/>
        <end position="695"/>
    </location>
</feature>
<evidence type="ECO:0000313" key="7">
    <source>
        <dbReference type="Proteomes" id="UP000054558"/>
    </source>
</evidence>
<name>A0A1Y1HW69_KLENI</name>
<dbReference type="Pfam" id="PF13191">
    <property type="entry name" value="AAA_16"/>
    <property type="match status" value="1"/>
</dbReference>
<evidence type="ECO:0000256" key="1">
    <source>
        <dbReference type="ARBA" id="ARBA00006184"/>
    </source>
</evidence>
<evidence type="ECO:0000313" key="6">
    <source>
        <dbReference type="EMBL" id="GAQ80088.1"/>
    </source>
</evidence>
<dbReference type="InterPro" id="IPR015163">
    <property type="entry name" value="Cdc6_C"/>
</dbReference>
<dbReference type="EMBL" id="DF236995">
    <property type="protein sequence ID" value="GAQ80088.1"/>
    <property type="molecule type" value="Genomic_DNA"/>
</dbReference>
<feature type="compositionally biased region" description="Basic residues" evidence="3">
    <location>
        <begin position="110"/>
        <end position="122"/>
    </location>
</feature>
<evidence type="ECO:0000256" key="3">
    <source>
        <dbReference type="SAM" id="MobiDB-lite"/>
    </source>
</evidence>
<protein>
    <submittedName>
        <fullName evidence="6">Pre-initiation complex subunit CDC6</fullName>
    </submittedName>
</protein>
<dbReference type="InterPro" id="IPR027417">
    <property type="entry name" value="P-loop_NTPase"/>
</dbReference>
<gene>
    <name evidence="6" type="ORF">KFL_000460010</name>
</gene>
<dbReference type="GO" id="GO:0003688">
    <property type="term" value="F:DNA replication origin binding"/>
    <property type="evidence" value="ECO:0000318"/>
    <property type="project" value="GO_Central"/>
</dbReference>
<dbReference type="Gene3D" id="3.40.50.300">
    <property type="entry name" value="P-loop containing nucleotide triphosphate hydrolases"/>
    <property type="match status" value="1"/>
</dbReference>
<dbReference type="Gene3D" id="1.10.8.60">
    <property type="match status" value="1"/>
</dbReference>
<dbReference type="InterPro" id="IPR036388">
    <property type="entry name" value="WH-like_DNA-bd_sf"/>
</dbReference>
<dbReference type="InterPro" id="IPR050311">
    <property type="entry name" value="ORC1/CDC6"/>
</dbReference>
<dbReference type="SUPFAM" id="SSF46785">
    <property type="entry name" value="Winged helix' DNA-binding domain"/>
    <property type="match status" value="1"/>
</dbReference>
<dbReference type="Pfam" id="PF09079">
    <property type="entry name" value="WHD_Cdc6"/>
    <property type="match status" value="1"/>
</dbReference>
<feature type="region of interest" description="Disordered" evidence="3">
    <location>
        <begin position="676"/>
        <end position="744"/>
    </location>
</feature>
<reference evidence="6 7" key="1">
    <citation type="journal article" date="2014" name="Nat. Commun.">
        <title>Klebsormidium flaccidum genome reveals primary factors for plant terrestrial adaptation.</title>
        <authorList>
            <person name="Hori K."/>
            <person name="Maruyama F."/>
            <person name="Fujisawa T."/>
            <person name="Togashi T."/>
            <person name="Yamamoto N."/>
            <person name="Seo M."/>
            <person name="Sato S."/>
            <person name="Yamada T."/>
            <person name="Mori H."/>
            <person name="Tajima N."/>
            <person name="Moriyama T."/>
            <person name="Ikeuchi M."/>
            <person name="Watanabe M."/>
            <person name="Wada H."/>
            <person name="Kobayashi K."/>
            <person name="Saito M."/>
            <person name="Masuda T."/>
            <person name="Sasaki-Sekimoto Y."/>
            <person name="Mashiguchi K."/>
            <person name="Awai K."/>
            <person name="Shimojima M."/>
            <person name="Masuda S."/>
            <person name="Iwai M."/>
            <person name="Nobusawa T."/>
            <person name="Narise T."/>
            <person name="Kondo S."/>
            <person name="Saito H."/>
            <person name="Sato R."/>
            <person name="Murakawa M."/>
            <person name="Ihara Y."/>
            <person name="Oshima-Yamada Y."/>
            <person name="Ohtaka K."/>
            <person name="Satoh M."/>
            <person name="Sonobe K."/>
            <person name="Ishii M."/>
            <person name="Ohtani R."/>
            <person name="Kanamori-Sato M."/>
            <person name="Honoki R."/>
            <person name="Miyazaki D."/>
            <person name="Mochizuki H."/>
            <person name="Umetsu J."/>
            <person name="Higashi K."/>
            <person name="Shibata D."/>
            <person name="Kamiya Y."/>
            <person name="Sato N."/>
            <person name="Nakamura Y."/>
            <person name="Tabata S."/>
            <person name="Ida S."/>
            <person name="Kurokawa K."/>
            <person name="Ohta H."/>
        </authorList>
    </citation>
    <scope>NUCLEOTIDE SEQUENCE [LARGE SCALE GENOMIC DNA]</scope>
    <source>
        <strain evidence="6 7">NIES-2285</strain>
    </source>
</reference>
<feature type="domain" description="AAA+ ATPase" evidence="4">
    <location>
        <begin position="433"/>
        <end position="605"/>
    </location>
</feature>
<proteinExistence type="inferred from homology"/>
<feature type="domain" description="Cdc6 C-terminal" evidence="5">
    <location>
        <begin position="793"/>
        <end position="872"/>
    </location>
</feature>
<dbReference type="AlphaFoldDB" id="A0A1Y1HW69"/>
<organism evidence="6 7">
    <name type="scientific">Klebsormidium nitens</name>
    <name type="common">Green alga</name>
    <name type="synonym">Ulothrix nitens</name>
    <dbReference type="NCBI Taxonomy" id="105231"/>
    <lineage>
        <taxon>Eukaryota</taxon>
        <taxon>Viridiplantae</taxon>
        <taxon>Streptophyta</taxon>
        <taxon>Klebsormidiophyceae</taxon>
        <taxon>Klebsormidiales</taxon>
        <taxon>Klebsormidiaceae</taxon>
        <taxon>Klebsormidium</taxon>
    </lineage>
</organism>
<keyword evidence="7" id="KW-1185">Reference proteome</keyword>
<dbReference type="InterPro" id="IPR036390">
    <property type="entry name" value="WH_DNA-bd_sf"/>
</dbReference>
<dbReference type="Gene3D" id="1.10.10.10">
    <property type="entry name" value="Winged helix-like DNA-binding domain superfamily/Winged helix DNA-binding domain"/>
    <property type="match status" value="1"/>
</dbReference>
<keyword evidence="2" id="KW-0235">DNA replication</keyword>
<dbReference type="PANTHER" id="PTHR10763:SF26">
    <property type="entry name" value="CELL DIVISION CONTROL PROTEIN 6 HOMOLOG"/>
    <property type="match status" value="1"/>
</dbReference>
<evidence type="ECO:0000259" key="5">
    <source>
        <dbReference type="SMART" id="SM01074"/>
    </source>
</evidence>
<sequence length="885" mass="95318">MKPRKSTRRKAEPEEVFCTPAQSFPASADSPESKSRVTRGAVRRLSTGSGDDVFHTPPQNPSPLLSSPPSRGVKRLLEVDLRTPSPKRTRGAAAAAEIDIRTPPEQLERGHKRKPSRAKPTRGRAESADQADNLERSFGSPVFALSNGGLTDVPSLETPKARGSDSGRMSRGRESSRAIQLPASTVTTASPLAGSERASRGRSLMGSPDTSPNPPLNLYPDPSPTLRKTRRSSVALVDGPSLEVLAETRTRRGESGVPSSPVRSRSPVNELPTSPAGFMTPVQSRGKKTNKSPPTGGGSDEDGAVMCTPPQSAKDFQTRLDQVVSARESLGVAESSPTSEVLDLAAGRVGGNVAEAGEPGAGTGMGAEAMQSEEELEMQRPTIPDRWSPLDPICIEAARSAMHPSLAPTQIKCRDKERAQILSFLTTSVRDRTPGSMYVSGQPGTGKSLAVSEAQGMLKKWAAEEGLPIPHVVAINCMTLRDPKEVYQRVLQEIEVLTEKESPAPSARAPKWEPTSKLAAASARLQSALSGGPNRGAKSPPESGMVVVILDEMDRLVSRDQTVLYEMFKLATAPGSRCLLVGIANAIDLMERFLPNLRLMNCFPEQLSFRSYDKEQIKEILIQRLSHLPFTVFDGIALELCARKFATSSGDLRKALGVCRLALSIAIAEAQQAPRGPVIVPPSTPSPTKRPPLAPTRPQNSPSPIGQRKTPQKLGPESPETLGEVFDGEKRSDDGSGVSGSEVRWLRNESGGEVPVEKWTVGFGHMAEAFAQTFPDTAVQAIKSLPQHHQMVLCAAVLLFRKNKKDALLGGLQAEYGRLCQRTLLRPLTSREFTDSCDVLAAQALLVIGPAKEQKHRRVTMRATDDDVTFALQGIRFFRNLLTPA</sequence>
<dbReference type="GO" id="GO:0005634">
    <property type="term" value="C:nucleus"/>
    <property type="evidence" value="ECO:0000318"/>
    <property type="project" value="GO_Central"/>
</dbReference>
<dbReference type="Pfam" id="PF22606">
    <property type="entry name" value="Cdc6-ORC-like_ATPase_lid"/>
    <property type="match status" value="1"/>
</dbReference>
<feature type="compositionally biased region" description="Pro residues" evidence="3">
    <location>
        <begin position="211"/>
        <end position="223"/>
    </location>
</feature>
<feature type="region of interest" description="Disordered" evidence="3">
    <location>
        <begin position="1"/>
        <end position="306"/>
    </location>
</feature>
<dbReference type="SUPFAM" id="SSF52540">
    <property type="entry name" value="P-loop containing nucleoside triphosphate hydrolases"/>
    <property type="match status" value="1"/>
</dbReference>
<dbReference type="InterPro" id="IPR054425">
    <property type="entry name" value="Cdc6_ORC1-like_ATPase_lid"/>
</dbReference>
<dbReference type="GO" id="GO:0033314">
    <property type="term" value="P:mitotic DNA replication checkpoint signaling"/>
    <property type="evidence" value="ECO:0000318"/>
    <property type="project" value="GO_Central"/>
</dbReference>
<comment type="similarity">
    <text evidence="1">Belongs to the CDC6/cdc18 family.</text>
</comment>
<evidence type="ECO:0000256" key="2">
    <source>
        <dbReference type="ARBA" id="ARBA00022705"/>
    </source>
</evidence>
<dbReference type="SMART" id="SM01074">
    <property type="entry name" value="Cdc6_C"/>
    <property type="match status" value="1"/>
</dbReference>